<dbReference type="GO" id="GO:0003676">
    <property type="term" value="F:nucleic acid binding"/>
    <property type="evidence" value="ECO:0007669"/>
    <property type="project" value="InterPro"/>
</dbReference>
<sequence length="120" mass="14230">MAQHNELGKRGEEEAVRYLKSKDYKIVCRNWRFYGYEIDIVAENEEFIVFVEVKTRTSVQWGNPVGFVNKLRMRRMLDAADHYLIEMDIDKPARFDIIGLVWNGRGFDLEHIDDAFLPFL</sequence>
<organism evidence="1">
    <name type="scientific">bioreactor metagenome</name>
    <dbReference type="NCBI Taxonomy" id="1076179"/>
    <lineage>
        <taxon>unclassified sequences</taxon>
        <taxon>metagenomes</taxon>
        <taxon>ecological metagenomes</taxon>
    </lineage>
</organism>
<name>A0A644YHJ9_9ZZZZ</name>
<protein>
    <submittedName>
        <fullName evidence="1">Uncharacterized protein</fullName>
    </submittedName>
</protein>
<dbReference type="EMBL" id="VSSQ01005150">
    <property type="protein sequence ID" value="MPM28055.1"/>
    <property type="molecule type" value="Genomic_DNA"/>
</dbReference>
<reference evidence="1" key="1">
    <citation type="submission" date="2019-08" db="EMBL/GenBank/DDBJ databases">
        <authorList>
            <person name="Kucharzyk K."/>
            <person name="Murdoch R.W."/>
            <person name="Higgins S."/>
            <person name="Loffler F."/>
        </authorList>
    </citation>
    <scope>NUCLEOTIDE SEQUENCE</scope>
</reference>
<proteinExistence type="inferred from homology"/>
<gene>
    <name evidence="1" type="ORF">SDC9_74572</name>
</gene>
<dbReference type="AlphaFoldDB" id="A0A644YHJ9"/>
<dbReference type="HAMAP" id="MF_00048">
    <property type="entry name" value="UPF0102"/>
    <property type="match status" value="1"/>
</dbReference>
<dbReference type="InterPro" id="IPR003509">
    <property type="entry name" value="UPF0102_YraN-like"/>
</dbReference>
<dbReference type="Pfam" id="PF02021">
    <property type="entry name" value="UPF0102"/>
    <property type="match status" value="1"/>
</dbReference>
<evidence type="ECO:0000313" key="1">
    <source>
        <dbReference type="EMBL" id="MPM28055.1"/>
    </source>
</evidence>
<comment type="caution">
    <text evidence="1">The sequence shown here is derived from an EMBL/GenBank/DDBJ whole genome shotgun (WGS) entry which is preliminary data.</text>
</comment>
<dbReference type="InterPro" id="IPR011856">
    <property type="entry name" value="tRNA_endonuc-like_dom_sf"/>
</dbReference>
<dbReference type="Gene3D" id="3.40.1350.10">
    <property type="match status" value="1"/>
</dbReference>
<dbReference type="PANTHER" id="PTHR34039:SF1">
    <property type="entry name" value="UPF0102 PROTEIN YRAN"/>
    <property type="match status" value="1"/>
</dbReference>
<dbReference type="CDD" id="cd20736">
    <property type="entry name" value="PoNe_Nuclease"/>
    <property type="match status" value="1"/>
</dbReference>
<accession>A0A644YHJ9</accession>
<dbReference type="SUPFAM" id="SSF52980">
    <property type="entry name" value="Restriction endonuclease-like"/>
    <property type="match status" value="1"/>
</dbReference>
<dbReference type="NCBIfam" id="NF009150">
    <property type="entry name" value="PRK12497.1-3"/>
    <property type="match status" value="1"/>
</dbReference>
<dbReference type="PANTHER" id="PTHR34039">
    <property type="entry name" value="UPF0102 PROTEIN YRAN"/>
    <property type="match status" value="1"/>
</dbReference>
<dbReference type="InterPro" id="IPR011335">
    <property type="entry name" value="Restrct_endonuc-II-like"/>
</dbReference>